<feature type="domain" description="Thiol:disulfide interchange protein DsbD N-terminal" evidence="2">
    <location>
        <begin position="34"/>
        <end position="140"/>
    </location>
</feature>
<name>A0A6S6UHP7_9BACT</name>
<gene>
    <name evidence="3" type="ORF">HELGO_WM24870</name>
</gene>
<evidence type="ECO:0000256" key="1">
    <source>
        <dbReference type="SAM" id="SignalP"/>
    </source>
</evidence>
<dbReference type="EMBL" id="CACVAQ010000499">
    <property type="protein sequence ID" value="CAA6829534.1"/>
    <property type="molecule type" value="Genomic_DNA"/>
</dbReference>
<evidence type="ECO:0000259" key="2">
    <source>
        <dbReference type="Pfam" id="PF11412"/>
    </source>
</evidence>
<dbReference type="Gene3D" id="2.60.40.1250">
    <property type="entry name" value="Thiol:disulfide interchange protein DsbD, N-terminal domain"/>
    <property type="match status" value="1"/>
</dbReference>
<proteinExistence type="predicted"/>
<reference evidence="3" key="1">
    <citation type="submission" date="2020-01" db="EMBL/GenBank/DDBJ databases">
        <authorList>
            <person name="Meier V. D."/>
            <person name="Meier V D."/>
        </authorList>
    </citation>
    <scope>NUCLEOTIDE SEQUENCE</scope>
    <source>
        <strain evidence="3">HLG_WM_MAG_10</strain>
    </source>
</reference>
<evidence type="ECO:0000313" key="3">
    <source>
        <dbReference type="EMBL" id="CAA6829534.1"/>
    </source>
</evidence>
<accession>A0A6S6UHP7</accession>
<dbReference type="InterPro" id="IPR028250">
    <property type="entry name" value="DsbDN"/>
</dbReference>
<protein>
    <recommendedName>
        <fullName evidence="2">Thiol:disulfide interchange protein DsbD N-terminal domain-containing protein</fullName>
    </recommendedName>
</protein>
<sequence>MKYLFSILFVTFTTLSFAQTNNVVSWTFESKKTAPNEYTVVMKATVSNGWYIYSQYLESDDGPVPTQIVLEENEGIVLEGKATEEGTKIAGFDDMFGMNITKYKKQLVITQKVKAKKLEKFKGYITFMSCNDNQCLPPSDVPFEITLK</sequence>
<dbReference type="AlphaFoldDB" id="A0A6S6UHP7"/>
<keyword evidence="1" id="KW-0732">Signal</keyword>
<feature type="signal peptide" evidence="1">
    <location>
        <begin position="1"/>
        <end position="18"/>
    </location>
</feature>
<dbReference type="Pfam" id="PF11412">
    <property type="entry name" value="DsbD_N"/>
    <property type="match status" value="1"/>
</dbReference>
<dbReference type="InterPro" id="IPR036929">
    <property type="entry name" value="DsbDN_sf"/>
</dbReference>
<organism evidence="3">
    <name type="scientific">uncultured Aureispira sp</name>
    <dbReference type="NCBI Taxonomy" id="1331704"/>
    <lineage>
        <taxon>Bacteria</taxon>
        <taxon>Pseudomonadati</taxon>
        <taxon>Bacteroidota</taxon>
        <taxon>Saprospiria</taxon>
        <taxon>Saprospirales</taxon>
        <taxon>Saprospiraceae</taxon>
        <taxon>Aureispira</taxon>
        <taxon>environmental samples</taxon>
    </lineage>
</organism>
<feature type="chain" id="PRO_5028021806" description="Thiol:disulfide interchange protein DsbD N-terminal domain-containing protein" evidence="1">
    <location>
        <begin position="19"/>
        <end position="148"/>
    </location>
</feature>